<comment type="caution">
    <text evidence="2">The sequence shown here is derived from an EMBL/GenBank/DDBJ whole genome shotgun (WGS) entry which is preliminary data.</text>
</comment>
<dbReference type="Proteomes" id="UP000247345">
    <property type="component" value="Unassembled WGS sequence"/>
</dbReference>
<dbReference type="EMBL" id="MSCK01000001">
    <property type="protein sequence ID" value="PQJ73354.1"/>
    <property type="molecule type" value="Genomic_DNA"/>
</dbReference>
<evidence type="ECO:0000313" key="3">
    <source>
        <dbReference type="Proteomes" id="UP000247345"/>
    </source>
</evidence>
<evidence type="ECO:0000313" key="2">
    <source>
        <dbReference type="EMBL" id="PQJ73354.1"/>
    </source>
</evidence>
<reference evidence="2 3" key="1">
    <citation type="submission" date="2016-12" db="EMBL/GenBank/DDBJ databases">
        <title>Trade-off between light-utilization and light-protection in marine flavobacteria.</title>
        <authorList>
            <person name="Kumagai Y."/>
            <person name="Yoshizawa S."/>
            <person name="Kogure K."/>
            <person name="Iwasaki W."/>
        </authorList>
    </citation>
    <scope>NUCLEOTIDE SEQUENCE [LARGE SCALE GENOMIC DNA]</scope>
    <source>
        <strain evidence="2 3">KCTC 12100</strain>
    </source>
</reference>
<feature type="signal peptide" evidence="1">
    <location>
        <begin position="1"/>
        <end position="17"/>
    </location>
</feature>
<keyword evidence="3" id="KW-1185">Reference proteome</keyword>
<sequence>MKNILFLFLFLPSLILAQSLDVPKNPKPGKCYVRHSSQDFNYNKAVNKKKLWTEMDCYKARNLTIDAEKDRVFLEYQKLLKKEGFDIEITGVLDLKTAKAHNKYLRKSKKKRRKE</sequence>
<feature type="chain" id="PRO_5015171827" evidence="1">
    <location>
        <begin position="18"/>
        <end position="115"/>
    </location>
</feature>
<organism evidence="2 3">
    <name type="scientific">Polaribacter butkevichii</name>
    <dbReference type="NCBI Taxonomy" id="218490"/>
    <lineage>
        <taxon>Bacteria</taxon>
        <taxon>Pseudomonadati</taxon>
        <taxon>Bacteroidota</taxon>
        <taxon>Flavobacteriia</taxon>
        <taxon>Flavobacteriales</taxon>
        <taxon>Flavobacteriaceae</taxon>
    </lineage>
</organism>
<keyword evidence="1" id="KW-0732">Signal</keyword>
<dbReference type="OrthoDB" id="1139442at2"/>
<accession>A0A2P6CEM1</accession>
<proteinExistence type="predicted"/>
<dbReference type="RefSeq" id="WP_105049021.1">
    <property type="nucleotide sequence ID" value="NZ_CP150661.1"/>
</dbReference>
<dbReference type="AlphaFoldDB" id="A0A2P6CEM1"/>
<evidence type="ECO:0000256" key="1">
    <source>
        <dbReference type="SAM" id="SignalP"/>
    </source>
</evidence>
<gene>
    <name evidence="2" type="ORF">BTO14_08810</name>
</gene>
<protein>
    <submittedName>
        <fullName evidence="2">Uncharacterized protein</fullName>
    </submittedName>
</protein>
<name>A0A2P6CEM1_9FLAO</name>